<accession>B0PDY7</accession>
<dbReference type="Proteomes" id="UP000003803">
    <property type="component" value="Unassembled WGS sequence"/>
</dbReference>
<organism evidence="1 2">
    <name type="scientific">Anaerotruncus colihominis DSM 17241</name>
    <dbReference type="NCBI Taxonomy" id="445972"/>
    <lineage>
        <taxon>Bacteria</taxon>
        <taxon>Bacillati</taxon>
        <taxon>Bacillota</taxon>
        <taxon>Clostridia</taxon>
        <taxon>Eubacteriales</taxon>
        <taxon>Oscillospiraceae</taxon>
        <taxon>Anaerotruncus</taxon>
    </lineage>
</organism>
<evidence type="ECO:0000313" key="2">
    <source>
        <dbReference type="Proteomes" id="UP000003803"/>
    </source>
</evidence>
<dbReference type="AlphaFoldDB" id="B0PDY7"/>
<dbReference type="HOGENOM" id="CLU_3246344_0_0_9"/>
<comment type="caution">
    <text evidence="1">The sequence shown here is derived from an EMBL/GenBank/DDBJ whole genome shotgun (WGS) entry which is preliminary data.</text>
</comment>
<reference evidence="1" key="2">
    <citation type="submission" date="2013-09" db="EMBL/GenBank/DDBJ databases">
        <title>Draft genome sequence of Anaerotruncus colihominis(DSM 17241).</title>
        <authorList>
            <person name="Sudarsanam P."/>
            <person name="Ley R."/>
            <person name="Guruge J."/>
            <person name="Turnbaugh P.J."/>
            <person name="Mahowald M."/>
            <person name="Liep D."/>
            <person name="Gordon J."/>
        </authorList>
    </citation>
    <scope>NUCLEOTIDE SEQUENCE</scope>
    <source>
        <strain evidence="1">DSM 17241</strain>
    </source>
</reference>
<proteinExistence type="predicted"/>
<sequence>MDLPAVIQRQQTALPFALRNYAMSASWHGIFYSIRERTNRTL</sequence>
<gene>
    <name evidence="1" type="ORF">ANACOL_02772</name>
</gene>
<reference evidence="1" key="1">
    <citation type="submission" date="2007-11" db="EMBL/GenBank/DDBJ databases">
        <authorList>
            <person name="Fulton L."/>
            <person name="Clifton S."/>
            <person name="Fulton B."/>
            <person name="Xu J."/>
            <person name="Minx P."/>
            <person name="Pepin K.H."/>
            <person name="Johnson M."/>
            <person name="Thiruvilangam P."/>
            <person name="Bhonagiri V."/>
            <person name="Nash W.E."/>
            <person name="Mardis E.R."/>
            <person name="Wilson R.K."/>
        </authorList>
    </citation>
    <scope>NUCLEOTIDE SEQUENCE [LARGE SCALE GENOMIC DNA]</scope>
    <source>
        <strain evidence="1">DSM 17241</strain>
    </source>
</reference>
<protein>
    <submittedName>
        <fullName evidence="1">Uncharacterized protein</fullName>
    </submittedName>
</protein>
<dbReference type="EMBL" id="ABGD02000024">
    <property type="protein sequence ID" value="EDS10176.1"/>
    <property type="molecule type" value="Genomic_DNA"/>
</dbReference>
<keyword evidence="2" id="KW-1185">Reference proteome</keyword>
<evidence type="ECO:0000313" key="1">
    <source>
        <dbReference type="EMBL" id="EDS10176.1"/>
    </source>
</evidence>
<name>B0PDY7_9FIRM</name>